<reference evidence="2 3" key="1">
    <citation type="journal article" date="2023" name="Elife">
        <title>Identification of key yeast species and microbe-microbe interactions impacting larval growth of Drosophila in the wild.</title>
        <authorList>
            <person name="Mure A."/>
            <person name="Sugiura Y."/>
            <person name="Maeda R."/>
            <person name="Honda K."/>
            <person name="Sakurai N."/>
            <person name="Takahashi Y."/>
            <person name="Watada M."/>
            <person name="Katoh T."/>
            <person name="Gotoh A."/>
            <person name="Gotoh Y."/>
            <person name="Taniguchi I."/>
            <person name="Nakamura K."/>
            <person name="Hayashi T."/>
            <person name="Katayama T."/>
            <person name="Uemura T."/>
            <person name="Hattori Y."/>
        </authorList>
    </citation>
    <scope>NUCLEOTIDE SEQUENCE [LARGE SCALE GENOMIC DNA]</scope>
    <source>
        <strain evidence="2 3">KH-74</strain>
    </source>
</reference>
<name>A0AAV5RUR1_MAUHU</name>
<comment type="caution">
    <text evidence="2">The sequence shown here is derived from an EMBL/GenBank/DDBJ whole genome shotgun (WGS) entry which is preliminary data.</text>
</comment>
<gene>
    <name evidence="2" type="ORF">DAKH74_014680</name>
</gene>
<dbReference type="Proteomes" id="UP001377567">
    <property type="component" value="Unassembled WGS sequence"/>
</dbReference>
<evidence type="ECO:0000256" key="1">
    <source>
        <dbReference type="SAM" id="MobiDB-lite"/>
    </source>
</evidence>
<protein>
    <submittedName>
        <fullName evidence="2">Pln1 protein</fullName>
    </submittedName>
</protein>
<evidence type="ECO:0000313" key="3">
    <source>
        <dbReference type="Proteomes" id="UP001377567"/>
    </source>
</evidence>
<dbReference type="EMBL" id="BTGD01000003">
    <property type="protein sequence ID" value="GMM54852.1"/>
    <property type="molecule type" value="Genomic_DNA"/>
</dbReference>
<organism evidence="2 3">
    <name type="scientific">Maudiozyma humilis</name>
    <name type="common">Sour dough yeast</name>
    <name type="synonym">Kazachstania humilis</name>
    <dbReference type="NCBI Taxonomy" id="51915"/>
    <lineage>
        <taxon>Eukaryota</taxon>
        <taxon>Fungi</taxon>
        <taxon>Dikarya</taxon>
        <taxon>Ascomycota</taxon>
        <taxon>Saccharomycotina</taxon>
        <taxon>Saccharomycetes</taxon>
        <taxon>Saccharomycetales</taxon>
        <taxon>Saccharomycetaceae</taxon>
        <taxon>Maudiozyma</taxon>
    </lineage>
</organism>
<sequence length="289" mass="30643">MSRHGKKKNTSSMTPTAAHAATEASTGSYTSLSPSPAPAAASGSPVPAAFHSQLIAKLAALPLVATVQSRFVPAVIVGYVSLVLATFQAAWDAAAKTVFESPVTPTFAKNKYNAAVGLLTRADSLAATLIVDEGISAAVRLFAEHNGTPGLWCVYFYVDYCAHVANTLLTVLVVQPLNFAAREASAVAETAMPHLAELSSTTATISRGIQARVATDIVAPTRLRANQLIVEPTVHTYKHVAERYEQNLSRENNNVARALYSTGVDLSASTFKRVNSIVQRVRPTPQKAN</sequence>
<dbReference type="AlphaFoldDB" id="A0AAV5RUR1"/>
<accession>A0AAV5RUR1</accession>
<dbReference type="Pfam" id="PF17316">
    <property type="entry name" value="Perilipin_2"/>
    <property type="match status" value="1"/>
</dbReference>
<proteinExistence type="predicted"/>
<keyword evidence="3" id="KW-1185">Reference proteome</keyword>
<evidence type="ECO:0000313" key="2">
    <source>
        <dbReference type="EMBL" id="GMM54852.1"/>
    </source>
</evidence>
<feature type="region of interest" description="Disordered" evidence="1">
    <location>
        <begin position="1"/>
        <end position="36"/>
    </location>
</feature>